<sequence length="514" mass="55596">MTRQRPAIASDDGVAPVGSRRERGHTVALTALMLAASLLYATVSLNRFRTWRASTYDLVIFDQAVRSYAHGQLPVAIVKGVHNGFGPDFSVLGDHVSPVLVLLAPLYLVYDDPRTLLVAQAVLLACAIAPLWRFTRRELGVTAAYGAAAAYALSWPVAGAVSFDFHEVAFAPLLLAVLFDQLSMLRHGAGRGWRLALAAAAVLCVKEDLGLALAGVGLCLLLPYRGRPPGRGDVLLGLGCLLGGPAYTAFATQVIIPAFGGRPDYYWSYDHLGPTVPAALWHVVSQPVDAWYTVTHPATKINTMLLLLAVGALTPLVSPYLAVTLPLLAERMLSESPGWWGTGAQYNAFLVIPLLCAGVDGAARIARRWPSRRVATAWTVTVVTVAGVALPNFAFRELFRTSAWRQTDDMRAAAHAAAHIPDAALVETASSIGPQLTSRTQVLLWDRTPRWAPWVVADITRPQFPFCSIDDQRARVELLRSHGYRIVFQENDFVVLHNPSAVPELFAPPAPPCA</sequence>
<evidence type="ECO:0000256" key="1">
    <source>
        <dbReference type="SAM" id="Phobius"/>
    </source>
</evidence>
<keyword evidence="1" id="KW-1133">Transmembrane helix</keyword>
<gene>
    <name evidence="2" type="ORF">GCM10007977_002610</name>
</gene>
<reference evidence="2" key="1">
    <citation type="journal article" date="2014" name="Int. J. Syst. Evol. Microbiol.">
        <title>Complete genome sequence of Corynebacterium casei LMG S-19264T (=DSM 44701T), isolated from a smear-ripened cheese.</title>
        <authorList>
            <consortium name="US DOE Joint Genome Institute (JGI-PGF)"/>
            <person name="Walter F."/>
            <person name="Albersmeier A."/>
            <person name="Kalinowski J."/>
            <person name="Ruckert C."/>
        </authorList>
    </citation>
    <scope>NUCLEOTIDE SEQUENCE</scope>
    <source>
        <strain evidence="2">JCM 19831</strain>
    </source>
</reference>
<keyword evidence="1" id="KW-0812">Transmembrane</keyword>
<dbReference type="RefSeq" id="WP_190247779.1">
    <property type="nucleotide sequence ID" value="NZ_BMPI01000001.1"/>
</dbReference>
<evidence type="ECO:0000313" key="3">
    <source>
        <dbReference type="Proteomes" id="UP000642070"/>
    </source>
</evidence>
<dbReference type="Proteomes" id="UP000642070">
    <property type="component" value="Unassembled WGS sequence"/>
</dbReference>
<name>A0A917WHP2_9ACTN</name>
<evidence type="ECO:0008006" key="4">
    <source>
        <dbReference type="Google" id="ProtNLM"/>
    </source>
</evidence>
<dbReference type="EMBL" id="BMPI01000001">
    <property type="protein sequence ID" value="GGM04898.1"/>
    <property type="molecule type" value="Genomic_DNA"/>
</dbReference>
<keyword evidence="3" id="KW-1185">Reference proteome</keyword>
<feature type="transmembrane region" description="Helical" evidence="1">
    <location>
        <begin position="236"/>
        <end position="259"/>
    </location>
</feature>
<feature type="transmembrane region" description="Helical" evidence="1">
    <location>
        <begin position="26"/>
        <end position="45"/>
    </location>
</feature>
<dbReference type="AlphaFoldDB" id="A0A917WHP2"/>
<comment type="caution">
    <text evidence="2">The sequence shown here is derived from an EMBL/GenBank/DDBJ whole genome shotgun (WGS) entry which is preliminary data.</text>
</comment>
<proteinExistence type="predicted"/>
<protein>
    <recommendedName>
        <fullName evidence="4">DUF2079 domain-containing protein</fullName>
    </recommendedName>
</protein>
<accession>A0A917WHP2</accession>
<evidence type="ECO:0000313" key="2">
    <source>
        <dbReference type="EMBL" id="GGM04898.1"/>
    </source>
</evidence>
<feature type="transmembrane region" description="Helical" evidence="1">
    <location>
        <begin position="116"/>
        <end position="132"/>
    </location>
</feature>
<feature type="transmembrane region" description="Helical" evidence="1">
    <location>
        <begin position="305"/>
        <end position="323"/>
    </location>
</feature>
<feature type="transmembrane region" description="Helical" evidence="1">
    <location>
        <begin position="144"/>
        <end position="163"/>
    </location>
</feature>
<dbReference type="InterPro" id="IPR018650">
    <property type="entry name" value="STSV1_Orf64"/>
</dbReference>
<reference evidence="2" key="2">
    <citation type="submission" date="2020-09" db="EMBL/GenBank/DDBJ databases">
        <authorList>
            <person name="Sun Q."/>
            <person name="Ohkuma M."/>
        </authorList>
    </citation>
    <scope>NUCLEOTIDE SEQUENCE</scope>
    <source>
        <strain evidence="2">JCM 19831</strain>
    </source>
</reference>
<organism evidence="2 3">
    <name type="scientific">Dactylosporangium sucinum</name>
    <dbReference type="NCBI Taxonomy" id="1424081"/>
    <lineage>
        <taxon>Bacteria</taxon>
        <taxon>Bacillati</taxon>
        <taxon>Actinomycetota</taxon>
        <taxon>Actinomycetes</taxon>
        <taxon>Micromonosporales</taxon>
        <taxon>Micromonosporaceae</taxon>
        <taxon>Dactylosporangium</taxon>
    </lineage>
</organism>
<feature type="transmembrane region" description="Helical" evidence="1">
    <location>
        <begin position="197"/>
        <end position="224"/>
    </location>
</feature>
<keyword evidence="1" id="KW-0472">Membrane</keyword>
<feature type="transmembrane region" description="Helical" evidence="1">
    <location>
        <begin position="375"/>
        <end position="395"/>
    </location>
</feature>
<dbReference type="Pfam" id="PF09852">
    <property type="entry name" value="DUF2079"/>
    <property type="match status" value="1"/>
</dbReference>